<name>A0ACA9QCM7_9GLOM</name>
<proteinExistence type="predicted"/>
<dbReference type="Proteomes" id="UP000789920">
    <property type="component" value="Unassembled WGS sequence"/>
</dbReference>
<dbReference type="EMBL" id="CAJVQC010028187">
    <property type="protein sequence ID" value="CAG8738818.1"/>
    <property type="molecule type" value="Genomic_DNA"/>
</dbReference>
<keyword evidence="2" id="KW-1185">Reference proteome</keyword>
<evidence type="ECO:0000313" key="1">
    <source>
        <dbReference type="EMBL" id="CAG8738818.1"/>
    </source>
</evidence>
<accession>A0ACA9QCM7</accession>
<feature type="non-terminal residue" evidence="1">
    <location>
        <position position="657"/>
    </location>
</feature>
<gene>
    <name evidence="1" type="ORF">RPERSI_LOCUS12943</name>
</gene>
<organism evidence="1 2">
    <name type="scientific">Racocetra persica</name>
    <dbReference type="NCBI Taxonomy" id="160502"/>
    <lineage>
        <taxon>Eukaryota</taxon>
        <taxon>Fungi</taxon>
        <taxon>Fungi incertae sedis</taxon>
        <taxon>Mucoromycota</taxon>
        <taxon>Glomeromycotina</taxon>
        <taxon>Glomeromycetes</taxon>
        <taxon>Diversisporales</taxon>
        <taxon>Gigasporaceae</taxon>
        <taxon>Racocetra</taxon>
    </lineage>
</organism>
<comment type="caution">
    <text evidence="1">The sequence shown here is derived from an EMBL/GenBank/DDBJ whole genome shotgun (WGS) entry which is preliminary data.</text>
</comment>
<sequence length="657" mass="74678">MAEIKIKKVLSILKADKKSLMNNSFPLIYYTSEQFYHSIQDIKNEIESRGFFIIKAWDFNITTLKNISQALKTIQSHVRSDYDSIVSESDSKYSSWKNFKEEYQGISKEVAIFPHKDGAQTTMVKISSPKILLLQPIEYDAEGDKIIFVDGKKVLESILTKRPKLAETLMKAGYIAFCRDNHISMNYSVYKHMQDDSIRVYIFDKVVKFLHNNYHMNPEYQVKVYLKEKDHILIVDNHRILHSHDEFAGNCKLRRVLLNDDNPIILKNSCTTMPYASYVPLNNNYASKYKKINTSIRLDKTLQPPIIDGIRKPLKPGGYSNSGADIAYSLRSNNIPIVTPVDNSSPTSDLDWVFPDTEEGISTAISKGAKTLWANTLLFNIHPLNHMNFREDIKLVGHLPSDVHKYNNKWFANELIKNNGILVPRAILIGNSTYNGTYRLNDITLDILNMKGIRFPAVVKPICGRGSQGVKKIDSIEQMKEHAEKLLSTGTVIDGQYCFEYGDTLILEEYLEGEEITATIMPPGIYDINFKNAIFNKYWHLPLVKRFNHNNGIAPYSGVVAVIENSTLISNEEAQSPIYKQVAQDCEKAAQIMRPLAPIRIDCRRITSEKPFALFDINMKPNMTGPGRPGRNIQSSLSCIAANGIGWNYPDLLKAML</sequence>
<evidence type="ECO:0000313" key="2">
    <source>
        <dbReference type="Proteomes" id="UP000789920"/>
    </source>
</evidence>
<protein>
    <submittedName>
        <fullName evidence="1">26061_t:CDS:1</fullName>
    </submittedName>
</protein>
<reference evidence="1" key="1">
    <citation type="submission" date="2021-06" db="EMBL/GenBank/DDBJ databases">
        <authorList>
            <person name="Kallberg Y."/>
            <person name="Tangrot J."/>
            <person name="Rosling A."/>
        </authorList>
    </citation>
    <scope>NUCLEOTIDE SEQUENCE</scope>
    <source>
        <strain evidence="1">MA461A</strain>
    </source>
</reference>